<feature type="domain" description="Protein kinase" evidence="1">
    <location>
        <begin position="1"/>
        <end position="89"/>
    </location>
</feature>
<sequence length="89" mass="10779">MTDILIMYRIELGQDLMFKFIEELFEKIQDGYLREGLIQEIKIMQKLKSSYIATFLDVMKMNNNYYIIQEYCDGGNFDEQIYIKYISDF</sequence>
<accession>A0A8S1QG41</accession>
<protein>
    <recommendedName>
        <fullName evidence="1">Protein kinase domain-containing protein</fullName>
    </recommendedName>
</protein>
<organism evidence="2 3">
    <name type="scientific">Paramecium primaurelia</name>
    <dbReference type="NCBI Taxonomy" id="5886"/>
    <lineage>
        <taxon>Eukaryota</taxon>
        <taxon>Sar</taxon>
        <taxon>Alveolata</taxon>
        <taxon>Ciliophora</taxon>
        <taxon>Intramacronucleata</taxon>
        <taxon>Oligohymenophorea</taxon>
        <taxon>Peniculida</taxon>
        <taxon>Parameciidae</taxon>
        <taxon>Paramecium</taxon>
    </lineage>
</organism>
<dbReference type="Pfam" id="PF00069">
    <property type="entry name" value="Pkinase"/>
    <property type="match status" value="1"/>
</dbReference>
<dbReference type="GO" id="GO:0004672">
    <property type="term" value="F:protein kinase activity"/>
    <property type="evidence" value="ECO:0007669"/>
    <property type="project" value="InterPro"/>
</dbReference>
<dbReference type="PROSITE" id="PS50011">
    <property type="entry name" value="PROTEIN_KINASE_DOM"/>
    <property type="match status" value="1"/>
</dbReference>
<dbReference type="InterPro" id="IPR000719">
    <property type="entry name" value="Prot_kinase_dom"/>
</dbReference>
<name>A0A8S1QG41_PARPR</name>
<dbReference type="EMBL" id="CAJJDM010000163">
    <property type="protein sequence ID" value="CAD8114174.1"/>
    <property type="molecule type" value="Genomic_DNA"/>
</dbReference>
<dbReference type="Proteomes" id="UP000688137">
    <property type="component" value="Unassembled WGS sequence"/>
</dbReference>
<dbReference type="GO" id="GO:0005524">
    <property type="term" value="F:ATP binding"/>
    <property type="evidence" value="ECO:0007669"/>
    <property type="project" value="InterPro"/>
</dbReference>
<evidence type="ECO:0000313" key="2">
    <source>
        <dbReference type="EMBL" id="CAD8114174.1"/>
    </source>
</evidence>
<evidence type="ECO:0000259" key="1">
    <source>
        <dbReference type="PROSITE" id="PS50011"/>
    </source>
</evidence>
<dbReference type="AlphaFoldDB" id="A0A8S1QG41"/>
<comment type="caution">
    <text evidence="2">The sequence shown here is derived from an EMBL/GenBank/DDBJ whole genome shotgun (WGS) entry which is preliminary data.</text>
</comment>
<keyword evidence="3" id="KW-1185">Reference proteome</keyword>
<proteinExistence type="predicted"/>
<gene>
    <name evidence="2" type="ORF">PPRIM_AZ9-3.1.T1580065</name>
</gene>
<evidence type="ECO:0000313" key="3">
    <source>
        <dbReference type="Proteomes" id="UP000688137"/>
    </source>
</evidence>
<reference evidence="2" key="1">
    <citation type="submission" date="2021-01" db="EMBL/GenBank/DDBJ databases">
        <authorList>
            <consortium name="Genoscope - CEA"/>
            <person name="William W."/>
        </authorList>
    </citation>
    <scope>NUCLEOTIDE SEQUENCE</scope>
</reference>